<feature type="region of interest" description="Disordered" evidence="1">
    <location>
        <begin position="258"/>
        <end position="292"/>
    </location>
</feature>
<name>A0A8H7C4L0_AGABI</name>
<proteinExistence type="predicted"/>
<protein>
    <recommendedName>
        <fullName evidence="2">AAA+ ATPase domain-containing protein</fullName>
    </recommendedName>
</protein>
<dbReference type="Proteomes" id="UP000629468">
    <property type="component" value="Unassembled WGS sequence"/>
</dbReference>
<evidence type="ECO:0000256" key="1">
    <source>
        <dbReference type="SAM" id="MobiDB-lite"/>
    </source>
</evidence>
<dbReference type="EMBL" id="JABXXO010000012">
    <property type="protein sequence ID" value="KAF7762172.1"/>
    <property type="molecule type" value="Genomic_DNA"/>
</dbReference>
<dbReference type="PANTHER" id="PTHR37096:SF1">
    <property type="entry name" value="AAA+ ATPASE DOMAIN-CONTAINING PROTEIN"/>
    <property type="match status" value="1"/>
</dbReference>
<gene>
    <name evidence="3" type="ORF">Agabi119p4_8765</name>
</gene>
<evidence type="ECO:0000313" key="4">
    <source>
        <dbReference type="Proteomes" id="UP000629468"/>
    </source>
</evidence>
<feature type="region of interest" description="Disordered" evidence="1">
    <location>
        <begin position="649"/>
        <end position="681"/>
    </location>
</feature>
<feature type="compositionally biased region" description="Basic and acidic residues" evidence="1">
    <location>
        <begin position="259"/>
        <end position="270"/>
    </location>
</feature>
<dbReference type="InterPro" id="IPR003593">
    <property type="entry name" value="AAA+_ATPase"/>
</dbReference>
<organism evidence="3 4">
    <name type="scientific">Agaricus bisporus var. burnettii</name>
    <dbReference type="NCBI Taxonomy" id="192524"/>
    <lineage>
        <taxon>Eukaryota</taxon>
        <taxon>Fungi</taxon>
        <taxon>Dikarya</taxon>
        <taxon>Basidiomycota</taxon>
        <taxon>Agaricomycotina</taxon>
        <taxon>Agaricomycetes</taxon>
        <taxon>Agaricomycetidae</taxon>
        <taxon>Agaricales</taxon>
        <taxon>Agaricineae</taxon>
        <taxon>Agaricaceae</taxon>
        <taxon>Agaricus</taxon>
    </lineage>
</organism>
<dbReference type="AlphaFoldDB" id="A0A8H7C4L0"/>
<accession>A0A8H7C4L0</accession>
<dbReference type="PANTHER" id="PTHR37096">
    <property type="entry name" value="YALI0E33429P"/>
    <property type="match status" value="1"/>
</dbReference>
<evidence type="ECO:0000313" key="3">
    <source>
        <dbReference type="EMBL" id="KAF7762172.1"/>
    </source>
</evidence>
<evidence type="ECO:0000259" key="2">
    <source>
        <dbReference type="SMART" id="SM00382"/>
    </source>
</evidence>
<feature type="domain" description="AAA+ ATPase" evidence="2">
    <location>
        <begin position="134"/>
        <end position="422"/>
    </location>
</feature>
<dbReference type="InterPro" id="IPR027417">
    <property type="entry name" value="P-loop_NTPase"/>
</dbReference>
<feature type="region of interest" description="Disordered" evidence="1">
    <location>
        <begin position="474"/>
        <end position="514"/>
    </location>
</feature>
<dbReference type="SMART" id="SM00382">
    <property type="entry name" value="AAA"/>
    <property type="match status" value="1"/>
</dbReference>
<dbReference type="InterPro" id="IPR051667">
    <property type="entry name" value="Archaeal_ATPase_domain"/>
</dbReference>
<comment type="caution">
    <text evidence="3">The sequence shown here is derived from an EMBL/GenBank/DDBJ whole genome shotgun (WGS) entry which is preliminary data.</text>
</comment>
<dbReference type="SUPFAM" id="SSF52540">
    <property type="entry name" value="P-loop containing nucleoside triphosphate hydrolases"/>
    <property type="match status" value="1"/>
</dbReference>
<reference evidence="3 4" key="1">
    <citation type="journal article" name="Sci. Rep.">
        <title>Telomere-to-telomere assembled and centromere annotated genomes of the two main subspecies of the button mushroom Agaricus bisporus reveal especially polymorphic chromosome ends.</title>
        <authorList>
            <person name="Sonnenberg A.S.M."/>
            <person name="Sedaghat-Telgerd N."/>
            <person name="Lavrijssen B."/>
            <person name="Ohm R.A."/>
            <person name="Hendrickx P.M."/>
            <person name="Scholtmeijer K."/>
            <person name="Baars J.J.P."/>
            <person name="van Peer A."/>
        </authorList>
    </citation>
    <scope>NUCLEOTIDE SEQUENCE [LARGE SCALE GENOMIC DNA]</scope>
    <source>
        <strain evidence="3 4">H119_p4</strain>
    </source>
</reference>
<sequence length="735" mass="83431">MILHYTFYYSLLAPYTTFVNFIPNEYKYSRRKLNLRATSQLASCPSSTKPASHSVNAMKRNLFGMGEILSVFASPRETLRSLNESKVLLAEARQEIEEHQREHIHSYPRHTFSRLPGFFPRKAEMQTIERCLSEPSFTILFGASSVGKTALLREVLSQSQYHVLHFDLRISGFADLSSLYTSLSSQMEQYFEEIASQMEGYEDFRNDAWRFKYDRAKVENRLVDPNDPRTRIRTGDVARLMELFQNSLVKYWEFNPSGERARRPESHKQNSDITSDATRIDPQHPSTTPKRKKRFFGRWRAKRKAAGRTTPVEEPKPKVKPVKRMPVIFFDEAHKLPSLIQSTDTMKCLLDSMLVLTKQDRLCHVIHATSDPFYQTWLRQFNVIQHCKIITIGNCTKAETRAFFRDHLIPRVPERIRGRLEFEALYEAFGGKLAHWNDFISEFINSNGQSDIQSSSHFLQAHALLNLHIIHSSQAATGGPPDSTANESGHARGLSADRTDRAMPSHTSGSIHESLHPNLGPAGFKMYSPVSTSLGPDPYMDILSNNDRSVAMVAGYYSADFTAMQLLKVMSRLTKPETPYLPYFMLCRELGVRAVDGMVKGRVLDLRWTEPVSKENGEEERIRYSGGGIPQTPVPMNYNAAMAASRSGTAVDHLGPPPPIDEEEVMTPAPETGSRRDVNSGVPMPAYEDEYLELVGPKLIAISPIMWYAMGEVIEEYEDDQSASEYASLPDVDEY</sequence>
<dbReference type="Gene3D" id="3.40.50.300">
    <property type="entry name" value="P-loop containing nucleotide triphosphate hydrolases"/>
    <property type="match status" value="1"/>
</dbReference>